<feature type="chain" id="PRO_5039323181" description="Lipoprotein" evidence="2">
    <location>
        <begin position="39"/>
        <end position="210"/>
    </location>
</feature>
<reference evidence="3" key="1">
    <citation type="journal article" date="2014" name="Int. J. Syst. Evol. Microbiol.">
        <title>Complete genome sequence of Corynebacterium casei LMG S-19264T (=DSM 44701T), isolated from a smear-ripened cheese.</title>
        <authorList>
            <consortium name="US DOE Joint Genome Institute (JGI-PGF)"/>
            <person name="Walter F."/>
            <person name="Albersmeier A."/>
            <person name="Kalinowski J."/>
            <person name="Ruckert C."/>
        </authorList>
    </citation>
    <scope>NUCLEOTIDE SEQUENCE</scope>
    <source>
        <strain evidence="3">JCM 5069</strain>
    </source>
</reference>
<dbReference type="InterPro" id="IPR043504">
    <property type="entry name" value="Peptidase_S1_PA_chymotrypsin"/>
</dbReference>
<evidence type="ECO:0000256" key="1">
    <source>
        <dbReference type="SAM" id="MobiDB-lite"/>
    </source>
</evidence>
<protein>
    <recommendedName>
        <fullName evidence="5">Lipoprotein</fullName>
    </recommendedName>
</protein>
<keyword evidence="2" id="KW-0732">Signal</keyword>
<name>A0A919GNE2_9ACTN</name>
<feature type="signal peptide" evidence="2">
    <location>
        <begin position="1"/>
        <end position="38"/>
    </location>
</feature>
<accession>A0A919GNE2</accession>
<sequence>MPSIRPLFAVRRGRSARRGAPTAAVAALGAVLALTATACGPGDDDAGDGAVGDASASAGASRAGGGGGALPSGLTDALRRHGIDLDPDQETVGSSFPVNFSAPAVPEIPSLTAKGYPAAAPYDGQKLYQCTDRPGRLSAARSAPTMYRIGCPMTGGSSGGGWIGTGADGRPALVSNTSIGPVTNGRPAGPRFGKAAEGVYTAVSRKYARK</sequence>
<dbReference type="Proteomes" id="UP000603708">
    <property type="component" value="Unassembled WGS sequence"/>
</dbReference>
<dbReference type="AlphaFoldDB" id="A0A919GNE2"/>
<gene>
    <name evidence="3" type="ORF">GCM10018793_65080</name>
</gene>
<evidence type="ECO:0000256" key="2">
    <source>
        <dbReference type="SAM" id="SignalP"/>
    </source>
</evidence>
<keyword evidence="4" id="KW-1185">Reference proteome</keyword>
<evidence type="ECO:0000313" key="4">
    <source>
        <dbReference type="Proteomes" id="UP000603708"/>
    </source>
</evidence>
<dbReference type="EMBL" id="BNCD01000030">
    <property type="protein sequence ID" value="GHH87803.1"/>
    <property type="molecule type" value="Genomic_DNA"/>
</dbReference>
<organism evidence="3 4">
    <name type="scientific">Streptomyces sulfonofaciens</name>
    <dbReference type="NCBI Taxonomy" id="68272"/>
    <lineage>
        <taxon>Bacteria</taxon>
        <taxon>Bacillati</taxon>
        <taxon>Actinomycetota</taxon>
        <taxon>Actinomycetes</taxon>
        <taxon>Kitasatosporales</taxon>
        <taxon>Streptomycetaceae</taxon>
        <taxon>Streptomyces</taxon>
    </lineage>
</organism>
<comment type="caution">
    <text evidence="3">The sequence shown here is derived from an EMBL/GenBank/DDBJ whole genome shotgun (WGS) entry which is preliminary data.</text>
</comment>
<reference evidence="3" key="2">
    <citation type="submission" date="2020-09" db="EMBL/GenBank/DDBJ databases">
        <authorList>
            <person name="Sun Q."/>
            <person name="Ohkuma M."/>
        </authorList>
    </citation>
    <scope>NUCLEOTIDE SEQUENCE</scope>
    <source>
        <strain evidence="3">JCM 5069</strain>
    </source>
</reference>
<evidence type="ECO:0000313" key="3">
    <source>
        <dbReference type="EMBL" id="GHH87803.1"/>
    </source>
</evidence>
<proteinExistence type="predicted"/>
<evidence type="ECO:0008006" key="5">
    <source>
        <dbReference type="Google" id="ProtNLM"/>
    </source>
</evidence>
<dbReference type="Gene3D" id="2.40.10.10">
    <property type="entry name" value="Trypsin-like serine proteases"/>
    <property type="match status" value="1"/>
</dbReference>
<feature type="compositionally biased region" description="Low complexity" evidence="1">
    <location>
        <begin position="51"/>
        <end position="61"/>
    </location>
</feature>
<feature type="region of interest" description="Disordered" evidence="1">
    <location>
        <begin position="49"/>
        <end position="75"/>
    </location>
</feature>